<sequence length="71" mass="8492">MQRNKNINTNKNITSRIIKVQNTHYVERFPVQLLSSQFNFYPETRILTTRYRFQPIPPLLESRPRLITTGT</sequence>
<gene>
    <name evidence="1" type="ORF">EUGRSUZ_L02900</name>
</gene>
<organism evidence="1 2">
    <name type="scientific">Eucalyptus grandis</name>
    <name type="common">Flooded gum</name>
    <dbReference type="NCBI Taxonomy" id="71139"/>
    <lineage>
        <taxon>Eukaryota</taxon>
        <taxon>Viridiplantae</taxon>
        <taxon>Streptophyta</taxon>
        <taxon>Embryophyta</taxon>
        <taxon>Tracheophyta</taxon>
        <taxon>Spermatophyta</taxon>
        <taxon>Magnoliopsida</taxon>
        <taxon>eudicotyledons</taxon>
        <taxon>Gunneridae</taxon>
        <taxon>Pentapetalae</taxon>
        <taxon>rosids</taxon>
        <taxon>malvids</taxon>
        <taxon>Myrtales</taxon>
        <taxon>Myrtaceae</taxon>
        <taxon>Myrtoideae</taxon>
        <taxon>Eucalypteae</taxon>
        <taxon>Eucalyptus</taxon>
    </lineage>
</organism>
<reference evidence="1 2" key="1">
    <citation type="journal article" date="2014" name="Nature">
        <title>The genome of Eucalyptus grandis.</title>
        <authorList>
            <person name="Myburg A.A."/>
            <person name="Grattapaglia D."/>
            <person name="Tuskan G.A."/>
            <person name="Hellsten U."/>
            <person name="Hayes R.D."/>
            <person name="Grimwood J."/>
            <person name="Jenkins J."/>
            <person name="Lindquist E."/>
            <person name="Tice H."/>
            <person name="Bauer D."/>
            <person name="Goodstein D.M."/>
            <person name="Dubchak I."/>
            <person name="Poliakov A."/>
            <person name="Mizrachi E."/>
            <person name="Kullan A.R."/>
            <person name="Hussey S.G."/>
            <person name="Pinard D."/>
            <person name="van der Merwe K."/>
            <person name="Singh P."/>
            <person name="van Jaarsveld I."/>
            <person name="Silva-Junior O.B."/>
            <person name="Togawa R.C."/>
            <person name="Pappas M.R."/>
            <person name="Faria D.A."/>
            <person name="Sansaloni C.P."/>
            <person name="Petroli C.D."/>
            <person name="Yang X."/>
            <person name="Ranjan P."/>
            <person name="Tschaplinski T.J."/>
            <person name="Ye C.Y."/>
            <person name="Li T."/>
            <person name="Sterck L."/>
            <person name="Vanneste K."/>
            <person name="Murat F."/>
            <person name="Soler M."/>
            <person name="Clemente H.S."/>
            <person name="Saidi N."/>
            <person name="Cassan-Wang H."/>
            <person name="Dunand C."/>
            <person name="Hefer C.A."/>
            <person name="Bornberg-Bauer E."/>
            <person name="Kersting A.R."/>
            <person name="Vining K."/>
            <person name="Amarasinghe V."/>
            <person name="Ranik M."/>
            <person name="Naithani S."/>
            <person name="Elser J."/>
            <person name="Boyd A.E."/>
            <person name="Liston A."/>
            <person name="Spatafora J.W."/>
            <person name="Dharmwardhana P."/>
            <person name="Raja R."/>
            <person name="Sullivan C."/>
            <person name="Romanel E."/>
            <person name="Alves-Ferreira M."/>
            <person name="Kulheim C."/>
            <person name="Foley W."/>
            <person name="Carocha V."/>
            <person name="Paiva J."/>
            <person name="Kudrna D."/>
            <person name="Brommonschenkel S.H."/>
            <person name="Pasquali G."/>
            <person name="Byrne M."/>
            <person name="Rigault P."/>
            <person name="Tibbits J."/>
            <person name="Spokevicius A."/>
            <person name="Jones R.C."/>
            <person name="Steane D.A."/>
            <person name="Vaillancourt R.E."/>
            <person name="Potts B.M."/>
            <person name="Joubert F."/>
            <person name="Barry K."/>
            <person name="Pappas G.J."/>
            <person name="Strauss S.H."/>
            <person name="Jaiswal P."/>
            <person name="Grima-Pettenati J."/>
            <person name="Salse J."/>
            <person name="Van de Peer Y."/>
            <person name="Rokhsar D.S."/>
            <person name="Schmutz J."/>
        </authorList>
    </citation>
    <scope>NUCLEOTIDE SEQUENCE [LARGE SCALE GENOMIC DNA]</scope>
    <source>
        <strain evidence="2">cv. BRASUZ1</strain>
        <tissue evidence="1">Leaf extractions</tissue>
    </source>
</reference>
<evidence type="ECO:0000313" key="1">
    <source>
        <dbReference type="EMBL" id="KAK2631443.1"/>
    </source>
</evidence>
<name>A0AAD9WIN6_EUCGR</name>
<evidence type="ECO:0000313" key="2">
    <source>
        <dbReference type="Proteomes" id="UP000030711"/>
    </source>
</evidence>
<accession>A0AAD9WIN6</accession>
<comment type="caution">
    <text evidence="1">The sequence shown here is derived from an EMBL/GenBank/DDBJ whole genome shotgun (WGS) entry which is preliminary data.</text>
</comment>
<dbReference type="EMBL" id="MU849792">
    <property type="protein sequence ID" value="KAK2631443.1"/>
    <property type="molecule type" value="Genomic_DNA"/>
</dbReference>
<dbReference type="AlphaFoldDB" id="A0AAD9WIN6"/>
<proteinExistence type="predicted"/>
<protein>
    <submittedName>
        <fullName evidence="1">Uncharacterized protein</fullName>
    </submittedName>
</protein>
<keyword evidence="2" id="KW-1185">Reference proteome</keyword>
<dbReference type="Proteomes" id="UP000030711">
    <property type="component" value="Unassembled WGS sequence"/>
</dbReference>